<reference evidence="1 3" key="1">
    <citation type="submission" date="2019-07" db="EMBL/GenBank/DDBJ databases">
        <title>Whole genome shotgun sequence of Aliivibrio fischeri NBRC 101058.</title>
        <authorList>
            <person name="Hosoyama A."/>
            <person name="Uohara A."/>
            <person name="Ohji S."/>
            <person name="Ichikawa N."/>
        </authorList>
    </citation>
    <scope>NUCLEOTIDE SEQUENCE [LARGE SCALE GENOMIC DNA]</scope>
    <source>
        <strain evidence="1 3">NBRC 101058</strain>
    </source>
</reference>
<dbReference type="AlphaFoldDB" id="A0A510UN91"/>
<sequence>MLIQFFKKDQQFTCFDVNDGSYKNHSVELLNQGFSFDGDPIQAIDIKDALNQYKKNKPDLVEKYTKLGLIAGFFGVSI</sequence>
<evidence type="ECO:0000313" key="1">
    <source>
        <dbReference type="EMBL" id="GEK16118.1"/>
    </source>
</evidence>
<dbReference type="EMBL" id="BJTZ01000069">
    <property type="protein sequence ID" value="GEK16118.1"/>
    <property type="molecule type" value="Genomic_DNA"/>
</dbReference>
<dbReference type="RefSeq" id="WP_146866860.1">
    <property type="nucleotide sequence ID" value="NZ_BJTZ01000069.1"/>
</dbReference>
<evidence type="ECO:0000313" key="4">
    <source>
        <dbReference type="Proteomes" id="UP000448038"/>
    </source>
</evidence>
<dbReference type="EMBL" id="WOBN01000046">
    <property type="protein sequence ID" value="MUK51382.1"/>
    <property type="molecule type" value="Genomic_DNA"/>
</dbReference>
<name>A0A510UN91_ALIFS</name>
<comment type="caution">
    <text evidence="1">The sequence shown here is derived from an EMBL/GenBank/DDBJ whole genome shotgun (WGS) entry which is preliminary data.</text>
</comment>
<evidence type="ECO:0000313" key="3">
    <source>
        <dbReference type="Proteomes" id="UP000321787"/>
    </source>
</evidence>
<dbReference type="Proteomes" id="UP000448038">
    <property type="component" value="Unassembled WGS sequence"/>
</dbReference>
<gene>
    <name evidence="1" type="ORF">AFI02nite_41540</name>
    <name evidence="2" type="ORF">GNP88_19960</name>
</gene>
<protein>
    <submittedName>
        <fullName evidence="1">Uncharacterized protein</fullName>
    </submittedName>
</protein>
<proteinExistence type="predicted"/>
<reference evidence="2 4" key="2">
    <citation type="submission" date="2019-11" db="EMBL/GenBank/DDBJ databases">
        <title>Using colonization assays and comparative genomics to discover symbiosis behaviors and factors in Vibrio fischeri.</title>
        <authorList>
            <person name="Bongrand C."/>
            <person name="Moriano-Gutierrez S."/>
            <person name="Arevalo P."/>
            <person name="Mcfall-Ngai M."/>
            <person name="Visick K."/>
            <person name="Polz M.F."/>
            <person name="Ruby E.G."/>
        </authorList>
    </citation>
    <scope>NUCLEOTIDE SEQUENCE [LARGE SCALE GENOMIC DNA]</scope>
    <source>
        <strain evidence="4">emors.4.1</strain>
        <strain evidence="2">Emors.4.1</strain>
    </source>
</reference>
<evidence type="ECO:0000313" key="2">
    <source>
        <dbReference type="EMBL" id="MUK51382.1"/>
    </source>
</evidence>
<dbReference type="Proteomes" id="UP000321787">
    <property type="component" value="Unassembled WGS sequence"/>
</dbReference>
<accession>A0A510UN91</accession>
<organism evidence="1 3">
    <name type="scientific">Aliivibrio fischeri</name>
    <name type="common">Vibrio fischeri</name>
    <dbReference type="NCBI Taxonomy" id="668"/>
    <lineage>
        <taxon>Bacteria</taxon>
        <taxon>Pseudomonadati</taxon>
        <taxon>Pseudomonadota</taxon>
        <taxon>Gammaproteobacteria</taxon>
        <taxon>Vibrionales</taxon>
        <taxon>Vibrionaceae</taxon>
        <taxon>Aliivibrio</taxon>
    </lineage>
</organism>